<keyword evidence="2" id="KW-1185">Reference proteome</keyword>
<sequence length="360" mass="37766">MAVAWIGNREASLEQAVEQAASLLKASRCPVFTLDTDIHGTRAAIALAEQVGGAYDVAGGEVMARETALYTDKGGIFADASETRRRADVIVVVGSLPDYAWPLIAELAETVPDLSPSNIRRFFVIGDVDNLPPNSGTATNLSCGSSGLGATLAALRAKFAKRKTAAPVENFDQFAAALAESRFPVFLFSGKGCDLLEMEMLQGLVSDLNLKSRASALHLPASESGWGSMFASGWMTGFPPRTGFGSGHPEYDRWRFDVARMIEAGEADVHVWVAGRPDAPAPSHAGPSLIALAKTPEAVPGAAVTIAVGTPGIDHDAVVFTYRTGTFRTVDATEPSEAPAAASILRSIAEVITPGVPLPC</sequence>
<dbReference type="RefSeq" id="WP_188253938.1">
    <property type="nucleotide sequence ID" value="NZ_JABVCF010000003.1"/>
</dbReference>
<evidence type="ECO:0000313" key="2">
    <source>
        <dbReference type="Proteomes" id="UP000680348"/>
    </source>
</evidence>
<reference evidence="1" key="1">
    <citation type="submission" date="2021-04" db="EMBL/GenBank/DDBJ databases">
        <title>Pseudaminobacter soli sp. nov., isolated from paddy soil contaminated by heavy metals.</title>
        <authorList>
            <person name="Zhang K."/>
        </authorList>
    </citation>
    <scope>NUCLEOTIDE SEQUENCE</scope>
    <source>
        <strain evidence="1">19-2017</strain>
    </source>
</reference>
<name>A0A942I7G7_9HYPH</name>
<accession>A0A942I7G7</accession>
<gene>
    <name evidence="1" type="ORF">KEU06_07025</name>
</gene>
<dbReference type="AlphaFoldDB" id="A0A942I7G7"/>
<dbReference type="Proteomes" id="UP000680348">
    <property type="component" value="Unassembled WGS sequence"/>
</dbReference>
<protein>
    <submittedName>
        <fullName evidence="1">Tungsten formylmethanofuran dehydrogenase</fullName>
    </submittedName>
</protein>
<proteinExistence type="predicted"/>
<comment type="caution">
    <text evidence="1">The sequence shown here is derived from an EMBL/GenBank/DDBJ whole genome shotgun (WGS) entry which is preliminary data.</text>
</comment>
<dbReference type="EMBL" id="JAGWCR010000003">
    <property type="protein sequence ID" value="MBS3648380.1"/>
    <property type="molecule type" value="Genomic_DNA"/>
</dbReference>
<evidence type="ECO:0000313" key="1">
    <source>
        <dbReference type="EMBL" id="MBS3648380.1"/>
    </source>
</evidence>
<organism evidence="1 2">
    <name type="scientific">Pseudaminobacter soli</name>
    <name type="common">ex Zhang et al. 2022</name>
    <dbReference type="NCBI Taxonomy" id="2831468"/>
    <lineage>
        <taxon>Bacteria</taxon>
        <taxon>Pseudomonadati</taxon>
        <taxon>Pseudomonadota</taxon>
        <taxon>Alphaproteobacteria</taxon>
        <taxon>Hyphomicrobiales</taxon>
        <taxon>Phyllobacteriaceae</taxon>
        <taxon>Pseudaminobacter</taxon>
    </lineage>
</organism>